<evidence type="ECO:0000313" key="10">
    <source>
        <dbReference type="RefSeq" id="XP_008788265.4"/>
    </source>
</evidence>
<evidence type="ECO:0000256" key="1">
    <source>
        <dbReference type="ARBA" id="ARBA00002339"/>
    </source>
</evidence>
<proteinExistence type="predicted"/>
<gene>
    <name evidence="10" type="primary">LOC103706069</name>
</gene>
<dbReference type="PANTHER" id="PTHR22792:SF66">
    <property type="entry name" value="LA-RELATED PROTEIN 6B"/>
    <property type="match status" value="1"/>
</dbReference>
<reference evidence="9" key="1">
    <citation type="journal article" date="2019" name="Nat. Commun.">
        <title>Genome-wide association mapping of date palm fruit traits.</title>
        <authorList>
            <person name="Hazzouri K.M."/>
            <person name="Gros-Balthazard M."/>
            <person name="Flowers J.M."/>
            <person name="Copetti D."/>
            <person name="Lemansour A."/>
            <person name="Lebrun M."/>
            <person name="Masmoudi K."/>
            <person name="Ferrand S."/>
            <person name="Dhar M.I."/>
            <person name="Fresquez Z.A."/>
            <person name="Rosas U."/>
            <person name="Zhang J."/>
            <person name="Talag J."/>
            <person name="Lee S."/>
            <person name="Kudrna D."/>
            <person name="Powell R.F."/>
            <person name="Leitch I.J."/>
            <person name="Krueger R.R."/>
            <person name="Wing R.A."/>
            <person name="Amiri K.M.A."/>
            <person name="Purugganan M.D."/>
        </authorList>
    </citation>
    <scope>NUCLEOTIDE SEQUENCE [LARGE SCALE GENOMIC DNA]</scope>
    <source>
        <strain evidence="9">cv. Khalas</strain>
    </source>
</reference>
<feature type="compositionally biased region" description="Polar residues" evidence="6">
    <location>
        <begin position="386"/>
        <end position="403"/>
    </location>
</feature>
<dbReference type="InterPro" id="IPR036390">
    <property type="entry name" value="WH_DNA-bd_sf"/>
</dbReference>
<dbReference type="Gene3D" id="1.10.10.10">
    <property type="entry name" value="Winged helix-like DNA-binding domain superfamily/Winged helix DNA-binding domain"/>
    <property type="match status" value="1"/>
</dbReference>
<dbReference type="RefSeq" id="XP_008788265.4">
    <property type="nucleotide sequence ID" value="XM_008790043.4"/>
</dbReference>
<feature type="domain" description="RRM" evidence="7">
    <location>
        <begin position="261"/>
        <end position="356"/>
    </location>
</feature>
<feature type="region of interest" description="Disordered" evidence="6">
    <location>
        <begin position="29"/>
        <end position="111"/>
    </location>
</feature>
<dbReference type="SUPFAM" id="SSF46785">
    <property type="entry name" value="Winged helix' DNA-binding domain"/>
    <property type="match status" value="1"/>
</dbReference>
<dbReference type="CDD" id="cd08033">
    <property type="entry name" value="LARP_6"/>
    <property type="match status" value="1"/>
</dbReference>
<dbReference type="InterPro" id="IPR000504">
    <property type="entry name" value="RRM_dom"/>
</dbReference>
<feature type="compositionally biased region" description="Pro residues" evidence="6">
    <location>
        <begin position="94"/>
        <end position="111"/>
    </location>
</feature>
<dbReference type="Pfam" id="PF05383">
    <property type="entry name" value="La"/>
    <property type="match status" value="1"/>
</dbReference>
<keyword evidence="9" id="KW-1185">Reference proteome</keyword>
<evidence type="ECO:0000256" key="6">
    <source>
        <dbReference type="SAM" id="MobiDB-lite"/>
    </source>
</evidence>
<dbReference type="Gene3D" id="3.30.70.330">
    <property type="match status" value="1"/>
</dbReference>
<organism evidence="9 10">
    <name type="scientific">Phoenix dactylifera</name>
    <name type="common">Date palm</name>
    <dbReference type="NCBI Taxonomy" id="42345"/>
    <lineage>
        <taxon>Eukaryota</taxon>
        <taxon>Viridiplantae</taxon>
        <taxon>Streptophyta</taxon>
        <taxon>Embryophyta</taxon>
        <taxon>Tracheophyta</taxon>
        <taxon>Spermatophyta</taxon>
        <taxon>Magnoliopsida</taxon>
        <taxon>Liliopsida</taxon>
        <taxon>Arecaceae</taxon>
        <taxon>Coryphoideae</taxon>
        <taxon>Phoeniceae</taxon>
        <taxon>Phoenix</taxon>
    </lineage>
</organism>
<dbReference type="KEGG" id="pda:103706069"/>
<accession>A0A8B7BZ28</accession>
<dbReference type="FunFam" id="1.10.10.10:FF:000158">
    <property type="entry name" value="La ribonucleoprotein domain family member 7"/>
    <property type="match status" value="1"/>
</dbReference>
<keyword evidence="4" id="KW-0539">Nucleus</keyword>
<dbReference type="AlphaFoldDB" id="A0A8B7BZ28"/>
<dbReference type="PROSITE" id="PS50102">
    <property type="entry name" value="RRM"/>
    <property type="match status" value="1"/>
</dbReference>
<feature type="compositionally biased region" description="Polar residues" evidence="6">
    <location>
        <begin position="58"/>
        <end position="67"/>
    </location>
</feature>
<dbReference type="InterPro" id="IPR034878">
    <property type="entry name" value="La-rel_plant_RRM"/>
</dbReference>
<feature type="compositionally biased region" description="Acidic residues" evidence="6">
    <location>
        <begin position="1"/>
        <end position="10"/>
    </location>
</feature>
<feature type="region of interest" description="Disordered" evidence="6">
    <location>
        <begin position="1"/>
        <end position="20"/>
    </location>
</feature>
<dbReference type="InterPro" id="IPR045180">
    <property type="entry name" value="La_dom_prot"/>
</dbReference>
<dbReference type="SUPFAM" id="SSF54928">
    <property type="entry name" value="RNA-binding domain, RBD"/>
    <property type="match status" value="1"/>
</dbReference>
<dbReference type="InterPro" id="IPR002344">
    <property type="entry name" value="Lupus_La"/>
</dbReference>
<comment type="function">
    <text evidence="1">Transcriptional regulator.</text>
</comment>
<protein>
    <submittedName>
        <fullName evidence="10">La-related protein 6B-like</fullName>
    </submittedName>
</protein>
<evidence type="ECO:0000259" key="8">
    <source>
        <dbReference type="PROSITE" id="PS50961"/>
    </source>
</evidence>
<evidence type="ECO:0000256" key="4">
    <source>
        <dbReference type="ARBA" id="ARBA00023242"/>
    </source>
</evidence>
<evidence type="ECO:0000256" key="2">
    <source>
        <dbReference type="ARBA" id="ARBA00004123"/>
    </source>
</evidence>
<dbReference type="PRINTS" id="PR00302">
    <property type="entry name" value="LUPUSLA"/>
</dbReference>
<dbReference type="CDD" id="cd12288">
    <property type="entry name" value="RRM_La_like_plant"/>
    <property type="match status" value="1"/>
</dbReference>
<evidence type="ECO:0000256" key="5">
    <source>
        <dbReference type="PROSITE-ProRule" id="PRU00332"/>
    </source>
</evidence>
<dbReference type="GeneID" id="103706069"/>
<keyword evidence="3 5" id="KW-0694">RNA-binding</keyword>
<reference evidence="10" key="2">
    <citation type="submission" date="2025-08" db="UniProtKB">
        <authorList>
            <consortium name="RefSeq"/>
        </authorList>
    </citation>
    <scope>IDENTIFICATION</scope>
    <source>
        <tissue evidence="10">Young leaves</tissue>
    </source>
</reference>
<dbReference type="GO" id="GO:1990904">
    <property type="term" value="C:ribonucleoprotein complex"/>
    <property type="evidence" value="ECO:0007669"/>
    <property type="project" value="InterPro"/>
</dbReference>
<dbReference type="PROSITE" id="PS50961">
    <property type="entry name" value="HTH_LA"/>
    <property type="match status" value="1"/>
</dbReference>
<feature type="region of interest" description="Disordered" evidence="6">
    <location>
        <begin position="363"/>
        <end position="499"/>
    </location>
</feature>
<evidence type="ECO:0000259" key="7">
    <source>
        <dbReference type="PROSITE" id="PS50102"/>
    </source>
</evidence>
<comment type="subcellular location">
    <subcellularLocation>
        <location evidence="2">Nucleus</location>
    </subcellularLocation>
</comment>
<feature type="domain" description="HTH La-type RNA-binding" evidence="8">
    <location>
        <begin position="163"/>
        <end position="254"/>
    </location>
</feature>
<dbReference type="InterPro" id="IPR012677">
    <property type="entry name" value="Nucleotide-bd_a/b_plait_sf"/>
</dbReference>
<dbReference type="InterPro" id="IPR006630">
    <property type="entry name" value="La_HTH"/>
</dbReference>
<dbReference type="GO" id="GO:0003729">
    <property type="term" value="F:mRNA binding"/>
    <property type="evidence" value="ECO:0007669"/>
    <property type="project" value="TreeGrafter"/>
</dbReference>
<evidence type="ECO:0000313" key="9">
    <source>
        <dbReference type="Proteomes" id="UP000228380"/>
    </source>
</evidence>
<feature type="compositionally biased region" description="Basic and acidic residues" evidence="6">
    <location>
        <begin position="406"/>
        <end position="422"/>
    </location>
</feature>
<sequence length="499" mass="54123">MEQETLEIPEDGIASTAAGSLTTFSKTVEMAQETLENPEDRIASAADRTAQEPAGPSLSRTASSSRGLNADAPEFVPRAPPPGQHPRVVKIRHAPPPPPVIHAFHPPPPPPPDMSPPFISPVPSLGPFEYFGGGGAVAGGGFGEHEAVQTAVDVDHVPPPGREGLPEEVVQKITKQVEYYFSDVNLATTEHLMRFISRDPEGFVPISVIASFKKIKALVHNNPLLAAALQTSSKLVVSNDGKKVRRLQPFTEGDVEELQSRIVVAENLPEDHCYQNLMKVFSAVGSVKTIRTCYPQNPIGNLNGTTAAANRSSKLEVLFYNKLHAFVEYETIEDAENAVTELNDERNWRTGLRVRILSKCMTKHGPGQGRKIGHEGDANGDEDEIATTNQPTEKQVEDPSQSFEDLMEHVGEENFNDKDGMARRSKGRGRGGKGRGRGQYHHNDNRNGGHAIGTPPSSHLIHAVQQPAVSKQPPGPRMPDGTRGFTMGRGKPLNPINTD</sequence>
<name>A0A8B7BZ28_PHODC</name>
<dbReference type="GO" id="GO:0005634">
    <property type="term" value="C:nucleus"/>
    <property type="evidence" value="ECO:0007669"/>
    <property type="project" value="UniProtKB-SubCell"/>
</dbReference>
<dbReference type="Proteomes" id="UP000228380">
    <property type="component" value="Chromosome 1"/>
</dbReference>
<dbReference type="InterPro" id="IPR035979">
    <property type="entry name" value="RBD_domain_sf"/>
</dbReference>
<dbReference type="SMART" id="SM00715">
    <property type="entry name" value="LA"/>
    <property type="match status" value="1"/>
</dbReference>
<dbReference type="InterPro" id="IPR036388">
    <property type="entry name" value="WH-like_DNA-bd_sf"/>
</dbReference>
<feature type="compositionally biased region" description="Basic residues" evidence="6">
    <location>
        <begin position="423"/>
        <end position="440"/>
    </location>
</feature>
<dbReference type="GO" id="GO:0006396">
    <property type="term" value="P:RNA processing"/>
    <property type="evidence" value="ECO:0007669"/>
    <property type="project" value="InterPro"/>
</dbReference>
<dbReference type="PANTHER" id="PTHR22792">
    <property type="entry name" value="LUPUS LA PROTEIN-RELATED"/>
    <property type="match status" value="1"/>
</dbReference>
<dbReference type="OrthoDB" id="435402at2759"/>
<evidence type="ECO:0000256" key="3">
    <source>
        <dbReference type="ARBA" id="ARBA00022884"/>
    </source>
</evidence>